<dbReference type="EMBL" id="JAFBMS010000022">
    <property type="protein sequence ID" value="KAG9343806.1"/>
    <property type="molecule type" value="Genomic_DNA"/>
</dbReference>
<feature type="compositionally biased region" description="Basic residues" evidence="1">
    <location>
        <begin position="35"/>
        <end position="51"/>
    </location>
</feature>
<keyword evidence="3" id="KW-1185">Reference proteome</keyword>
<evidence type="ECO:0000313" key="2">
    <source>
        <dbReference type="EMBL" id="KAG9343806.1"/>
    </source>
</evidence>
<reference evidence="2" key="1">
    <citation type="thesis" date="2021" institute="BYU ScholarsArchive" country="Provo, UT, USA">
        <title>Applications of and Algorithms for Genome Assembly and Genomic Analyses with an Emphasis on Marine Teleosts.</title>
        <authorList>
            <person name="Pickett B.D."/>
        </authorList>
    </citation>
    <scope>NUCLEOTIDE SEQUENCE</scope>
    <source>
        <strain evidence="2">HI-2016</strain>
    </source>
</reference>
<protein>
    <submittedName>
        <fullName evidence="2">Uncharacterized protein</fullName>
    </submittedName>
</protein>
<feature type="region of interest" description="Disordered" evidence="1">
    <location>
        <begin position="25"/>
        <end position="59"/>
    </location>
</feature>
<accession>A0A8T2NWC1</accession>
<organism evidence="2 3">
    <name type="scientific">Albula glossodonta</name>
    <name type="common">roundjaw bonefish</name>
    <dbReference type="NCBI Taxonomy" id="121402"/>
    <lineage>
        <taxon>Eukaryota</taxon>
        <taxon>Metazoa</taxon>
        <taxon>Chordata</taxon>
        <taxon>Craniata</taxon>
        <taxon>Vertebrata</taxon>
        <taxon>Euteleostomi</taxon>
        <taxon>Actinopterygii</taxon>
        <taxon>Neopterygii</taxon>
        <taxon>Teleostei</taxon>
        <taxon>Albuliformes</taxon>
        <taxon>Albulidae</taxon>
        <taxon>Albula</taxon>
    </lineage>
</organism>
<name>A0A8T2NWC1_9TELE</name>
<evidence type="ECO:0000256" key="1">
    <source>
        <dbReference type="SAM" id="MobiDB-lite"/>
    </source>
</evidence>
<gene>
    <name evidence="2" type="ORF">JZ751_013187</name>
</gene>
<evidence type="ECO:0000313" key="3">
    <source>
        <dbReference type="Proteomes" id="UP000824540"/>
    </source>
</evidence>
<dbReference type="AlphaFoldDB" id="A0A8T2NWC1"/>
<proteinExistence type="predicted"/>
<sequence length="130" mass="13832">MNPLITPRTFLRPLMRCDGAEIPPPLPPACLPTLRHARPPIGRPRRSRSARRQAPDLAPSRRLLVETAGCVARTGSLEGQAVKFAPIETQWVRRSRNVGGGGGGGAADGTSWNASHVTCPVLARGILSQA</sequence>
<dbReference type="Proteomes" id="UP000824540">
    <property type="component" value="Unassembled WGS sequence"/>
</dbReference>
<comment type="caution">
    <text evidence="2">The sequence shown here is derived from an EMBL/GenBank/DDBJ whole genome shotgun (WGS) entry which is preliminary data.</text>
</comment>